<keyword evidence="3" id="KW-0949">S-adenosyl-L-methionine</keyword>
<evidence type="ECO:0000256" key="3">
    <source>
        <dbReference type="ARBA" id="ARBA00022691"/>
    </source>
</evidence>
<dbReference type="InterPro" id="IPR029063">
    <property type="entry name" value="SAM-dependent_MTases_sf"/>
</dbReference>
<dbReference type="SUPFAM" id="SSF53335">
    <property type="entry name" value="S-adenosyl-L-methionine-dependent methyltransferases"/>
    <property type="match status" value="1"/>
</dbReference>
<gene>
    <name evidence="5" type="ORF">FK530_24970</name>
</gene>
<proteinExistence type="predicted"/>
<dbReference type="PRINTS" id="PR00506">
    <property type="entry name" value="D21N6MTFRASE"/>
</dbReference>
<keyword evidence="1 5" id="KW-0489">Methyltransferase</keyword>
<feature type="non-terminal residue" evidence="5">
    <location>
        <position position="198"/>
    </location>
</feature>
<evidence type="ECO:0000256" key="1">
    <source>
        <dbReference type="ARBA" id="ARBA00022603"/>
    </source>
</evidence>
<dbReference type="GO" id="GO:0003677">
    <property type="term" value="F:DNA binding"/>
    <property type="evidence" value="ECO:0007669"/>
    <property type="project" value="InterPro"/>
</dbReference>
<dbReference type="Pfam" id="PF01555">
    <property type="entry name" value="N6_N4_Mtase"/>
    <property type="match status" value="1"/>
</dbReference>
<evidence type="ECO:0000313" key="6">
    <source>
        <dbReference type="Proteomes" id="UP000319375"/>
    </source>
</evidence>
<evidence type="ECO:0000259" key="4">
    <source>
        <dbReference type="Pfam" id="PF01555"/>
    </source>
</evidence>
<dbReference type="AlphaFoldDB" id="A0A5C5RFE9"/>
<dbReference type="GO" id="GO:0008170">
    <property type="term" value="F:N-methyltransferase activity"/>
    <property type="evidence" value="ECO:0007669"/>
    <property type="project" value="InterPro"/>
</dbReference>
<dbReference type="Gene3D" id="3.40.50.150">
    <property type="entry name" value="Vaccinia Virus protein VP39"/>
    <property type="match status" value="1"/>
</dbReference>
<evidence type="ECO:0000313" key="5">
    <source>
        <dbReference type="EMBL" id="TWS21727.1"/>
    </source>
</evidence>
<keyword evidence="2 5" id="KW-0808">Transferase</keyword>
<feature type="domain" description="DNA methylase N-4/N-6" evidence="4">
    <location>
        <begin position="3"/>
        <end position="195"/>
    </location>
</feature>
<dbReference type="EMBL" id="VIGX01000187">
    <property type="protein sequence ID" value="TWS21727.1"/>
    <property type="molecule type" value="Genomic_DNA"/>
</dbReference>
<evidence type="ECO:0000256" key="2">
    <source>
        <dbReference type="ARBA" id="ARBA00022679"/>
    </source>
</evidence>
<feature type="non-terminal residue" evidence="5">
    <location>
        <position position="1"/>
    </location>
</feature>
<protein>
    <submittedName>
        <fullName evidence="5">Site-specific DNA-methyltransferase</fullName>
    </submittedName>
</protein>
<dbReference type="InterPro" id="IPR002941">
    <property type="entry name" value="DNA_methylase_N4/N6"/>
</dbReference>
<dbReference type="GO" id="GO:0032259">
    <property type="term" value="P:methylation"/>
    <property type="evidence" value="ECO:0007669"/>
    <property type="project" value="UniProtKB-KW"/>
</dbReference>
<dbReference type="RefSeq" id="WP_146489483.1">
    <property type="nucleotide sequence ID" value="NZ_VIGX01000187.1"/>
</dbReference>
<sequence>MWTDPPYGVEYVGGTDDRLTIRNDGASEAREVVQAFLPAARSAIRPGGAVYICHAETQRTYLELALAASGYVMRQALVWVKGRFVLGHSDYQNGHEPILSAEVPEKEFDHIAYGFTEGGEGRLGRGGPHWHGDNRASTVFEVGKPKASALHPTMKPVELIRPMVRNSVARGALVLDAFGGSGSTVIAAQMEGRRAALV</sequence>
<dbReference type="Proteomes" id="UP000319375">
    <property type="component" value="Unassembled WGS sequence"/>
</dbReference>
<organism evidence="5 6">
    <name type="scientific">Tsukamurella conjunctivitidis</name>
    <dbReference type="NCBI Taxonomy" id="2592068"/>
    <lineage>
        <taxon>Bacteria</taxon>
        <taxon>Bacillati</taxon>
        <taxon>Actinomycetota</taxon>
        <taxon>Actinomycetes</taxon>
        <taxon>Mycobacteriales</taxon>
        <taxon>Tsukamurellaceae</taxon>
        <taxon>Tsukamurella</taxon>
    </lineage>
</organism>
<reference evidence="5 6" key="1">
    <citation type="submission" date="2019-06" db="EMBL/GenBank/DDBJ databases">
        <title>Tsukamurella conjunctivitidis sp. nov., Tsukamurella assacharolytica sp. nov. and Tsukamurella sputae sp. nov. isolated from patients with conjunctivitis, bacteraemia (lymphoma) and respiratory infection (sputum) in Hong Kong.</title>
        <authorList>
            <person name="Teng J.L.L."/>
            <person name="Lee H.H."/>
            <person name="Fong J.Y.H."/>
            <person name="Fok K.M.N."/>
            <person name="Lau S.K.P."/>
            <person name="Woo P.C.Y."/>
        </authorList>
    </citation>
    <scope>NUCLEOTIDE SEQUENCE [LARGE SCALE GENOMIC DNA]</scope>
    <source>
        <strain evidence="5 6">HKU72</strain>
    </source>
</reference>
<keyword evidence="6" id="KW-1185">Reference proteome</keyword>
<dbReference type="InterPro" id="IPR002295">
    <property type="entry name" value="N4/N6-MTase_EcoPI_Mod-like"/>
</dbReference>
<name>A0A5C5RFE9_9ACTN</name>
<accession>A0A5C5RFE9</accession>
<comment type="caution">
    <text evidence="5">The sequence shown here is derived from an EMBL/GenBank/DDBJ whole genome shotgun (WGS) entry which is preliminary data.</text>
</comment>